<keyword evidence="11 15" id="KW-0472">Membrane</keyword>
<feature type="transmembrane region" description="Helical" evidence="15">
    <location>
        <begin position="644"/>
        <end position="667"/>
    </location>
</feature>
<dbReference type="PANTHER" id="PTHR43185:SF1">
    <property type="entry name" value="FE(2+) TRANSPORTER FEOB"/>
    <property type="match status" value="1"/>
</dbReference>
<dbReference type="Pfam" id="PF07664">
    <property type="entry name" value="FeoB_C"/>
    <property type="match status" value="1"/>
</dbReference>
<organism evidence="17 18">
    <name type="scientific">Sphingobacterium lactis</name>
    <dbReference type="NCBI Taxonomy" id="797291"/>
    <lineage>
        <taxon>Bacteria</taxon>
        <taxon>Pseudomonadati</taxon>
        <taxon>Bacteroidota</taxon>
        <taxon>Sphingobacteriia</taxon>
        <taxon>Sphingobacteriales</taxon>
        <taxon>Sphingobacteriaceae</taxon>
        <taxon>Sphingobacterium</taxon>
    </lineage>
</organism>
<dbReference type="PANTHER" id="PTHR43185">
    <property type="entry name" value="FERROUS IRON TRANSPORT PROTEIN B"/>
    <property type="match status" value="1"/>
</dbReference>
<dbReference type="InterPro" id="IPR011640">
    <property type="entry name" value="Fe2_transport_prot_B_C"/>
</dbReference>
<comment type="similarity">
    <text evidence="15">Belongs to the TRAFAC class TrmE-Era-EngA-EngB-Septin-like GTPase superfamily. FeoB GTPase (TC 9.A.8) family.</text>
</comment>
<dbReference type="Pfam" id="PF07670">
    <property type="entry name" value="Gate"/>
    <property type="match status" value="2"/>
</dbReference>
<feature type="binding site" evidence="13">
    <location>
        <begin position="120"/>
        <end position="123"/>
    </location>
    <ligand>
        <name>GTP</name>
        <dbReference type="ChEBI" id="CHEBI:37565"/>
        <label>1</label>
    </ligand>
</feature>
<feature type="transmembrane region" description="Helical" evidence="15">
    <location>
        <begin position="330"/>
        <end position="355"/>
    </location>
</feature>
<keyword evidence="4 15" id="KW-0410">Iron transport</keyword>
<feature type="transmembrane region" description="Helical" evidence="15">
    <location>
        <begin position="506"/>
        <end position="525"/>
    </location>
</feature>
<evidence type="ECO:0000256" key="2">
    <source>
        <dbReference type="ARBA" id="ARBA00022448"/>
    </source>
</evidence>
<dbReference type="CDD" id="cd01879">
    <property type="entry name" value="FeoB"/>
    <property type="match status" value="1"/>
</dbReference>
<feature type="binding site" evidence="14">
    <location>
        <position position="21"/>
    </location>
    <ligand>
        <name>Mg(2+)</name>
        <dbReference type="ChEBI" id="CHEBI:18420"/>
        <label>2</label>
    </ligand>
</feature>
<dbReference type="GO" id="GO:0046872">
    <property type="term" value="F:metal ion binding"/>
    <property type="evidence" value="ECO:0007669"/>
    <property type="project" value="UniProtKB-KW"/>
</dbReference>
<feature type="binding site" evidence="13">
    <location>
        <begin position="10"/>
        <end position="17"/>
    </location>
    <ligand>
        <name>GTP</name>
        <dbReference type="ChEBI" id="CHEBI:37565"/>
        <label>1</label>
    </ligand>
</feature>
<dbReference type="InterPro" id="IPR005225">
    <property type="entry name" value="Small_GTP-bd"/>
</dbReference>
<feature type="binding site" evidence="14">
    <location>
        <position position="24"/>
    </location>
    <ligand>
        <name>Mg(2+)</name>
        <dbReference type="ChEBI" id="CHEBI:18420"/>
        <label>2</label>
    </ligand>
</feature>
<feature type="binding site" evidence="13">
    <location>
        <begin position="35"/>
        <end position="39"/>
    </location>
    <ligand>
        <name>GTP</name>
        <dbReference type="ChEBI" id="CHEBI:37565"/>
        <label>2</label>
    </ligand>
</feature>
<feature type="binding site" evidence="13">
    <location>
        <begin position="56"/>
        <end position="59"/>
    </location>
    <ligand>
        <name>GTP</name>
        <dbReference type="ChEBI" id="CHEBI:37565"/>
        <label>3</label>
    </ligand>
</feature>
<dbReference type="AlphaFoldDB" id="A0A1H6BYB1"/>
<evidence type="ECO:0000256" key="7">
    <source>
        <dbReference type="ARBA" id="ARBA00022989"/>
    </source>
</evidence>
<evidence type="ECO:0000256" key="14">
    <source>
        <dbReference type="PIRSR" id="PIRSR603373-2"/>
    </source>
</evidence>
<evidence type="ECO:0000256" key="3">
    <source>
        <dbReference type="ARBA" id="ARBA00022475"/>
    </source>
</evidence>
<dbReference type="InterPro" id="IPR027417">
    <property type="entry name" value="P-loop_NTPase"/>
</dbReference>
<dbReference type="NCBIfam" id="TIGR00231">
    <property type="entry name" value="small_GTP"/>
    <property type="match status" value="1"/>
</dbReference>
<keyword evidence="7 15" id="KW-1133">Transmembrane helix</keyword>
<comment type="subcellular location">
    <subcellularLocation>
        <location evidence="15">Cell inner membrane</location>
        <topology evidence="15">Multi-pass membrane protein</topology>
    </subcellularLocation>
    <subcellularLocation>
        <location evidence="1">Cell membrane</location>
        <topology evidence="1">Multi-pass membrane protein</topology>
    </subcellularLocation>
</comment>
<keyword evidence="5 15" id="KW-0812">Transmembrane</keyword>
<dbReference type="InterPro" id="IPR011642">
    <property type="entry name" value="Gate_dom"/>
</dbReference>
<evidence type="ECO:0000313" key="17">
    <source>
        <dbReference type="EMBL" id="SEG65425.1"/>
    </source>
</evidence>
<keyword evidence="3" id="KW-1003">Cell membrane</keyword>
<feature type="domain" description="FeoB-type G" evidence="16">
    <location>
        <begin position="3"/>
        <end position="169"/>
    </location>
</feature>
<keyword evidence="18" id="KW-1185">Reference proteome</keyword>
<keyword evidence="14" id="KW-0460">Magnesium</keyword>
<feature type="transmembrane region" description="Helical" evidence="15">
    <location>
        <begin position="409"/>
        <end position="435"/>
    </location>
</feature>
<feature type="transmembrane region" description="Helical" evidence="15">
    <location>
        <begin position="447"/>
        <end position="468"/>
    </location>
</feature>
<name>A0A1H6BYB1_9SPHI</name>
<evidence type="ECO:0000256" key="4">
    <source>
        <dbReference type="ARBA" id="ARBA00022496"/>
    </source>
</evidence>
<feature type="transmembrane region" description="Helical" evidence="15">
    <location>
        <begin position="275"/>
        <end position="293"/>
    </location>
</feature>
<keyword evidence="10 13" id="KW-0342">GTP-binding</keyword>
<dbReference type="Proteomes" id="UP000236731">
    <property type="component" value="Unassembled WGS sequence"/>
</dbReference>
<evidence type="ECO:0000256" key="15">
    <source>
        <dbReference type="RuleBase" id="RU362098"/>
    </source>
</evidence>
<keyword evidence="9" id="KW-0406">Ion transport</keyword>
<evidence type="ECO:0000259" key="16">
    <source>
        <dbReference type="PROSITE" id="PS51711"/>
    </source>
</evidence>
<proteinExistence type="inferred from homology"/>
<dbReference type="PROSITE" id="PS51711">
    <property type="entry name" value="G_FEOB"/>
    <property type="match status" value="1"/>
</dbReference>
<dbReference type="SUPFAM" id="SSF52540">
    <property type="entry name" value="P-loop containing nucleoside triphosphate hydrolases"/>
    <property type="match status" value="1"/>
</dbReference>
<evidence type="ECO:0000256" key="1">
    <source>
        <dbReference type="ARBA" id="ARBA00004651"/>
    </source>
</evidence>
<protein>
    <recommendedName>
        <fullName evidence="12 15">Ferrous iron transport protein B</fullName>
    </recommendedName>
</protein>
<evidence type="ECO:0000256" key="9">
    <source>
        <dbReference type="ARBA" id="ARBA00023065"/>
    </source>
</evidence>
<evidence type="ECO:0000256" key="11">
    <source>
        <dbReference type="ARBA" id="ARBA00023136"/>
    </source>
</evidence>
<feature type="transmembrane region" description="Helical" evidence="15">
    <location>
        <begin position="679"/>
        <end position="699"/>
    </location>
</feature>
<keyword evidence="8 15" id="KW-0408">Iron</keyword>
<dbReference type="GO" id="GO:0005886">
    <property type="term" value="C:plasma membrane"/>
    <property type="evidence" value="ECO:0007669"/>
    <property type="project" value="UniProtKB-SubCell"/>
</dbReference>
<keyword evidence="6 13" id="KW-0547">Nucleotide-binding</keyword>
<dbReference type="RefSeq" id="WP_103907447.1">
    <property type="nucleotide sequence ID" value="NZ_CP049246.1"/>
</dbReference>
<dbReference type="PRINTS" id="PR00326">
    <property type="entry name" value="GTP1OBG"/>
</dbReference>
<comment type="function">
    <text evidence="15">Probable transporter of a GTP-driven Fe(2+) uptake system.</text>
</comment>
<dbReference type="InterPro" id="IPR050860">
    <property type="entry name" value="FeoB_GTPase"/>
</dbReference>
<dbReference type="NCBIfam" id="TIGR00437">
    <property type="entry name" value="feoB"/>
    <property type="match status" value="1"/>
</dbReference>
<dbReference type="GO" id="GO:0005525">
    <property type="term" value="F:GTP binding"/>
    <property type="evidence" value="ECO:0007669"/>
    <property type="project" value="UniProtKB-KW"/>
</dbReference>
<evidence type="ECO:0000256" key="10">
    <source>
        <dbReference type="ARBA" id="ARBA00023134"/>
    </source>
</evidence>
<dbReference type="InterPro" id="IPR006073">
    <property type="entry name" value="GTP-bd"/>
</dbReference>
<evidence type="ECO:0000256" key="12">
    <source>
        <dbReference type="NCBIfam" id="TIGR00437"/>
    </source>
</evidence>
<reference evidence="18" key="1">
    <citation type="submission" date="2016-10" db="EMBL/GenBank/DDBJ databases">
        <authorList>
            <person name="Varghese N."/>
            <person name="Submissions S."/>
        </authorList>
    </citation>
    <scope>NUCLEOTIDE SEQUENCE [LARGE SCALE GENOMIC DNA]</scope>
    <source>
        <strain evidence="18">DSM 22361</strain>
    </source>
</reference>
<feature type="transmembrane region" description="Helical" evidence="15">
    <location>
        <begin position="375"/>
        <end position="397"/>
    </location>
</feature>
<sequence length="700" mass="78142">MRNSNIVLLGNPNVGKTSLFNRLTKLNQKVGNYPGITVEKREGTLKANNKTYQIIDLPGTYTLFPNSLDEEIVFKVLSQKENKLSPDLTVVVAEPATIKRGIILYQQARELGLPAIFVLNMMDEIDSKGMNIDFPKLEAYLKTKIYKTNARTGKGLQDLIQSLDEKPGFYTGGFQVPQEFKAPMEEAKKLFPLATEYLTWQYLAQDNVSYLDQPTQKKIAQIQAKYSLNPQEMQKMESVIRHDQITADLEGILNKAENKTLDSTSKIDSILLHPVLGYIIFFGLLFLIFQAIFTWSGPLMDWIDGTFGSLTEYLAGVLPEGPLSSLFIDGIVAGIGGIVIFVPQIVILFLFLSLMEESGYMSRVVFLMDRWLRPFGLNGKSVIPLMSGAACAIPAVMSARNIENPKERLLTMLVTPFMTCSARLPIYIVIIGLIIPETTFLGFNVQGITLFIMYLLGIVGALGSAWILNKVIKSVRSSFLIFELPTYKMPDWKNVLTNVWDKASGFLFEAGKIILMISIVLWVLGSFGPNRNFYDAEQIVTENNPNMAEDDLAREVASYQLEHSFLGYIGMGIEPIVRPLGYDWKMGIGLISSFAAREVFVGTMAVVYSLDDDVDIEDEGQKATLLSRMRAEINANTGKPAYNFASGISLLLFYAFAMQCMATIGVVRKETGSWKWTLIQTLFMTGLAYVAALIAYQILK</sequence>
<accession>A0A1H6BYB1</accession>
<dbReference type="GO" id="GO:0015093">
    <property type="term" value="F:ferrous iron transmembrane transporter activity"/>
    <property type="evidence" value="ECO:0007669"/>
    <property type="project" value="UniProtKB-UniRule"/>
</dbReference>
<evidence type="ECO:0000313" key="18">
    <source>
        <dbReference type="Proteomes" id="UP000236731"/>
    </source>
</evidence>
<gene>
    <name evidence="17" type="ORF">SAMN05421877_11243</name>
</gene>
<dbReference type="InterPro" id="IPR030389">
    <property type="entry name" value="G_FEOB_dom"/>
</dbReference>
<dbReference type="EMBL" id="FNUT01000012">
    <property type="protein sequence ID" value="SEG65425.1"/>
    <property type="molecule type" value="Genomic_DNA"/>
</dbReference>
<dbReference type="Gene3D" id="3.40.50.300">
    <property type="entry name" value="P-loop containing nucleotide triphosphate hydrolases"/>
    <property type="match status" value="1"/>
</dbReference>
<evidence type="ECO:0000256" key="13">
    <source>
        <dbReference type="PIRSR" id="PIRSR603373-1"/>
    </source>
</evidence>
<keyword evidence="2 15" id="KW-0813">Transport</keyword>
<dbReference type="Pfam" id="PF02421">
    <property type="entry name" value="FeoB_N"/>
    <property type="match status" value="1"/>
</dbReference>
<keyword evidence="14" id="KW-0479">Metal-binding</keyword>
<evidence type="ECO:0000256" key="5">
    <source>
        <dbReference type="ARBA" id="ARBA00022692"/>
    </source>
</evidence>
<evidence type="ECO:0000256" key="6">
    <source>
        <dbReference type="ARBA" id="ARBA00022741"/>
    </source>
</evidence>
<dbReference type="InterPro" id="IPR003373">
    <property type="entry name" value="Fe2_transport_prot-B"/>
</dbReference>
<dbReference type="OrthoDB" id="9809127at2"/>
<evidence type="ECO:0000256" key="8">
    <source>
        <dbReference type="ARBA" id="ARBA00023004"/>
    </source>
</evidence>